<evidence type="ECO:0000313" key="1">
    <source>
        <dbReference type="EMBL" id="KAF9456612.1"/>
    </source>
</evidence>
<name>A0A9P5XU41_9AGAR</name>
<keyword evidence="2" id="KW-1185">Reference proteome</keyword>
<reference evidence="1" key="1">
    <citation type="submission" date="2020-11" db="EMBL/GenBank/DDBJ databases">
        <authorList>
            <consortium name="DOE Joint Genome Institute"/>
            <person name="Ahrendt S."/>
            <person name="Riley R."/>
            <person name="Andreopoulos W."/>
            <person name="Labutti K."/>
            <person name="Pangilinan J."/>
            <person name="Ruiz-Duenas F.J."/>
            <person name="Barrasa J.M."/>
            <person name="Sanchez-Garcia M."/>
            <person name="Camarero S."/>
            <person name="Miyauchi S."/>
            <person name="Serrano A."/>
            <person name="Linde D."/>
            <person name="Babiker R."/>
            <person name="Drula E."/>
            <person name="Ayuso-Fernandez I."/>
            <person name="Pacheco R."/>
            <person name="Padilla G."/>
            <person name="Ferreira P."/>
            <person name="Barriuso J."/>
            <person name="Kellner H."/>
            <person name="Castanera R."/>
            <person name="Alfaro M."/>
            <person name="Ramirez L."/>
            <person name="Pisabarro A.G."/>
            <person name="Kuo A."/>
            <person name="Tritt A."/>
            <person name="Lipzen A."/>
            <person name="He G."/>
            <person name="Yan M."/>
            <person name="Ng V."/>
            <person name="Cullen D."/>
            <person name="Martin F."/>
            <person name="Rosso M.-N."/>
            <person name="Henrissat B."/>
            <person name="Hibbett D."/>
            <person name="Martinez A.T."/>
            <person name="Grigoriev I.V."/>
        </authorList>
    </citation>
    <scope>NUCLEOTIDE SEQUENCE</scope>
    <source>
        <strain evidence="1">CBS 247.69</strain>
    </source>
</reference>
<dbReference type="Proteomes" id="UP000807353">
    <property type="component" value="Unassembled WGS sequence"/>
</dbReference>
<sequence>MVAWVFVDIVPLSWPAVPEDQSVCLRWVSEQGGLFVDQTQSKPVVSSLGGHRAQLRRDGEGFKVTVFHKDLQRPDFRSQKILAIWG</sequence>
<proteinExistence type="predicted"/>
<evidence type="ECO:0000313" key="2">
    <source>
        <dbReference type="Proteomes" id="UP000807353"/>
    </source>
</evidence>
<accession>A0A9P5XU41</accession>
<dbReference type="EMBL" id="MU150414">
    <property type="protein sequence ID" value="KAF9456612.1"/>
    <property type="molecule type" value="Genomic_DNA"/>
</dbReference>
<protein>
    <submittedName>
        <fullName evidence="1">Uncharacterized protein</fullName>
    </submittedName>
</protein>
<comment type="caution">
    <text evidence="1">The sequence shown here is derived from an EMBL/GenBank/DDBJ whole genome shotgun (WGS) entry which is preliminary data.</text>
</comment>
<dbReference type="AlphaFoldDB" id="A0A9P5XU41"/>
<organism evidence="1 2">
    <name type="scientific">Collybia nuda</name>
    <dbReference type="NCBI Taxonomy" id="64659"/>
    <lineage>
        <taxon>Eukaryota</taxon>
        <taxon>Fungi</taxon>
        <taxon>Dikarya</taxon>
        <taxon>Basidiomycota</taxon>
        <taxon>Agaricomycotina</taxon>
        <taxon>Agaricomycetes</taxon>
        <taxon>Agaricomycetidae</taxon>
        <taxon>Agaricales</taxon>
        <taxon>Tricholomatineae</taxon>
        <taxon>Clitocybaceae</taxon>
        <taxon>Collybia</taxon>
    </lineage>
</organism>
<gene>
    <name evidence="1" type="ORF">BDZ94DRAFT_1275297</name>
</gene>